<comment type="caution">
    <text evidence="5">The sequence shown here is derived from an EMBL/GenBank/DDBJ whole genome shotgun (WGS) entry which is preliminary data.</text>
</comment>
<feature type="compositionally biased region" description="Basic and acidic residues" evidence="2">
    <location>
        <begin position="137"/>
        <end position="147"/>
    </location>
</feature>
<keyword evidence="4" id="KW-0732">Signal</keyword>
<proteinExistence type="predicted"/>
<dbReference type="RefSeq" id="WP_209808773.1">
    <property type="nucleotide sequence ID" value="NZ_JAGGKT010000001.1"/>
</dbReference>
<dbReference type="EMBL" id="JAGGKT010000001">
    <property type="protein sequence ID" value="MBP1930698.1"/>
    <property type="molecule type" value="Genomic_DNA"/>
</dbReference>
<keyword evidence="3" id="KW-0472">Membrane</keyword>
<evidence type="ECO:0000313" key="5">
    <source>
        <dbReference type="EMBL" id="MBP1930698.1"/>
    </source>
</evidence>
<evidence type="ECO:0000313" key="6">
    <source>
        <dbReference type="Proteomes" id="UP001519343"/>
    </source>
</evidence>
<feature type="transmembrane region" description="Helical" evidence="3">
    <location>
        <begin position="341"/>
        <end position="362"/>
    </location>
</feature>
<sequence>MNRRWFTLVMAFLLFAGGTGIVSAEEEEMKVLLQPHVVQQESQAPIVIEDAPVRNPGDGSPTGRDSHNPDPSNPDGIHPDDPNHPGGINADDPHRPGGINSENGDHGDPRNPGKINDGSLDPGNVDGENPNGGKIDSGNRGENEIDAGKVNGDSPDGKNDSNNDEKKSWKDRLLEGIKSKAADAWDTVKDVGKKVVRGVASGGLGAALVVGAVVGVAALIGVTVAAPVIIAGLVVGVAAGVVYSFASGDDFSFFKGVAIGGIGALAGMGLAKIGALGGVARAGFSAVRNGFQLFKQAPLTFLKGHIFNTGVYLNFGASFAWNMADHFMRKGSPPGLKEFGGIVASSALSAVVFGKLATFASAKRKSWFTKRLSEGGVGMIESVFTNTLKGYPHTAAGYLSGLVGAFLPKPVSNYFKKLREKKQIGTTLTELSQKGIKVEVGKKTLTNKKLNQLWKLEGDQAKQLTDRLKGQISQRQYDQLLKNTKAQEQLLQRKEIFGLGEKAAKYELSKHAIKPGIEQGLQQAAELKEQAGQILNQADTQINEWIDNGTDRVDQQVKDWLDVNSPEETLKKTGTTGK</sequence>
<feature type="region of interest" description="Disordered" evidence="2">
    <location>
        <begin position="43"/>
        <end position="167"/>
    </location>
</feature>
<evidence type="ECO:0000256" key="4">
    <source>
        <dbReference type="SAM" id="SignalP"/>
    </source>
</evidence>
<reference evidence="5 6" key="1">
    <citation type="submission" date="2021-03" db="EMBL/GenBank/DDBJ databases">
        <title>Genomic Encyclopedia of Type Strains, Phase IV (KMG-IV): sequencing the most valuable type-strain genomes for metagenomic binning, comparative biology and taxonomic classification.</title>
        <authorList>
            <person name="Goeker M."/>
        </authorList>
    </citation>
    <scope>NUCLEOTIDE SEQUENCE [LARGE SCALE GENOMIC DNA]</scope>
    <source>
        <strain evidence="5 6">DSM 24738</strain>
    </source>
</reference>
<feature type="transmembrane region" description="Helical" evidence="3">
    <location>
        <begin position="228"/>
        <end position="246"/>
    </location>
</feature>
<feature type="compositionally biased region" description="Basic and acidic residues" evidence="2">
    <location>
        <begin position="155"/>
        <end position="167"/>
    </location>
</feature>
<evidence type="ECO:0000256" key="2">
    <source>
        <dbReference type="SAM" id="MobiDB-lite"/>
    </source>
</evidence>
<feature type="transmembrane region" description="Helical" evidence="3">
    <location>
        <begin position="199"/>
        <end position="221"/>
    </location>
</feature>
<keyword evidence="1" id="KW-0175">Coiled coil</keyword>
<dbReference type="Proteomes" id="UP001519343">
    <property type="component" value="Unassembled WGS sequence"/>
</dbReference>
<evidence type="ECO:0000256" key="1">
    <source>
        <dbReference type="SAM" id="Coils"/>
    </source>
</evidence>
<feature type="transmembrane region" description="Helical" evidence="3">
    <location>
        <begin position="301"/>
        <end position="321"/>
    </location>
</feature>
<feature type="transmembrane region" description="Helical" evidence="3">
    <location>
        <begin position="258"/>
        <end position="280"/>
    </location>
</feature>
<feature type="chain" id="PRO_5045205803" evidence="4">
    <location>
        <begin position="25"/>
        <end position="578"/>
    </location>
</feature>
<protein>
    <submittedName>
        <fullName evidence="5">F0F1-type ATP synthase membrane subunit b/b</fullName>
    </submittedName>
</protein>
<keyword evidence="6" id="KW-1185">Reference proteome</keyword>
<accession>A0ABS4GKA6</accession>
<organism evidence="5 6">
    <name type="scientific">Ammoniphilus resinae</name>
    <dbReference type="NCBI Taxonomy" id="861532"/>
    <lineage>
        <taxon>Bacteria</taxon>
        <taxon>Bacillati</taxon>
        <taxon>Bacillota</taxon>
        <taxon>Bacilli</taxon>
        <taxon>Bacillales</taxon>
        <taxon>Paenibacillaceae</taxon>
        <taxon>Aneurinibacillus group</taxon>
        <taxon>Ammoniphilus</taxon>
    </lineage>
</organism>
<keyword evidence="3" id="KW-1133">Transmembrane helix</keyword>
<gene>
    <name evidence="5" type="ORF">J2Z37_000685</name>
</gene>
<name>A0ABS4GKA6_9BACL</name>
<evidence type="ECO:0000256" key="3">
    <source>
        <dbReference type="SAM" id="Phobius"/>
    </source>
</evidence>
<feature type="signal peptide" evidence="4">
    <location>
        <begin position="1"/>
        <end position="24"/>
    </location>
</feature>
<feature type="coiled-coil region" evidence="1">
    <location>
        <begin position="517"/>
        <end position="544"/>
    </location>
</feature>
<keyword evidence="3" id="KW-0812">Transmembrane</keyword>